<organism evidence="3 4">
    <name type="scientific">Novosphingobium ginsenosidimutans</name>
    <dbReference type="NCBI Taxonomy" id="1176536"/>
    <lineage>
        <taxon>Bacteria</taxon>
        <taxon>Pseudomonadati</taxon>
        <taxon>Pseudomonadota</taxon>
        <taxon>Alphaproteobacteria</taxon>
        <taxon>Sphingomonadales</taxon>
        <taxon>Sphingomonadaceae</taxon>
        <taxon>Novosphingobium</taxon>
    </lineage>
</organism>
<feature type="transmembrane region" description="Helical" evidence="1">
    <location>
        <begin position="162"/>
        <end position="179"/>
    </location>
</feature>
<accession>A0A5B8S1C8</accession>
<keyword evidence="4" id="KW-1185">Reference proteome</keyword>
<name>A0A5B8S1C8_9SPHN</name>
<keyword evidence="3" id="KW-0482">Metalloprotease</keyword>
<dbReference type="KEGG" id="ngf:FRF71_03385"/>
<dbReference type="GO" id="GO:0004175">
    <property type="term" value="F:endopeptidase activity"/>
    <property type="evidence" value="ECO:0007669"/>
    <property type="project" value="UniProtKB-ARBA"/>
</dbReference>
<protein>
    <submittedName>
        <fullName evidence="3">CPBP family intramembrane metalloprotease</fullName>
    </submittedName>
</protein>
<keyword evidence="1" id="KW-0812">Transmembrane</keyword>
<dbReference type="Pfam" id="PF02517">
    <property type="entry name" value="Rce1-like"/>
    <property type="match status" value="1"/>
</dbReference>
<dbReference type="GO" id="GO:0080120">
    <property type="term" value="P:CAAX-box protein maturation"/>
    <property type="evidence" value="ECO:0007669"/>
    <property type="project" value="UniProtKB-ARBA"/>
</dbReference>
<dbReference type="GO" id="GO:0008237">
    <property type="term" value="F:metallopeptidase activity"/>
    <property type="evidence" value="ECO:0007669"/>
    <property type="project" value="UniProtKB-KW"/>
</dbReference>
<dbReference type="OrthoDB" id="3693644at2"/>
<evidence type="ECO:0000256" key="1">
    <source>
        <dbReference type="SAM" id="Phobius"/>
    </source>
</evidence>
<dbReference type="AlphaFoldDB" id="A0A5B8S1C8"/>
<proteinExistence type="predicted"/>
<keyword evidence="1" id="KW-1133">Transmembrane helix</keyword>
<evidence type="ECO:0000313" key="3">
    <source>
        <dbReference type="EMBL" id="QEA15261.1"/>
    </source>
</evidence>
<feature type="transmembrane region" description="Helical" evidence="1">
    <location>
        <begin position="82"/>
        <end position="101"/>
    </location>
</feature>
<dbReference type="GO" id="GO:0006508">
    <property type="term" value="P:proteolysis"/>
    <property type="evidence" value="ECO:0007669"/>
    <property type="project" value="UniProtKB-KW"/>
</dbReference>
<feature type="transmembrane region" description="Helical" evidence="1">
    <location>
        <begin position="121"/>
        <end position="142"/>
    </location>
</feature>
<evidence type="ECO:0000259" key="2">
    <source>
        <dbReference type="Pfam" id="PF02517"/>
    </source>
</evidence>
<feature type="transmembrane region" description="Helical" evidence="1">
    <location>
        <begin position="12"/>
        <end position="34"/>
    </location>
</feature>
<dbReference type="Proteomes" id="UP000321172">
    <property type="component" value="Chromosome"/>
</dbReference>
<keyword evidence="1" id="KW-0472">Membrane</keyword>
<gene>
    <name evidence="3" type="ORF">FRF71_03385</name>
</gene>
<keyword evidence="3" id="KW-0645">Protease</keyword>
<dbReference type="InterPro" id="IPR003675">
    <property type="entry name" value="Rce1/LyrA-like_dom"/>
</dbReference>
<feature type="transmembrane region" description="Helical" evidence="1">
    <location>
        <begin position="209"/>
        <end position="231"/>
    </location>
</feature>
<feature type="domain" description="CAAX prenyl protease 2/Lysostaphin resistance protein A-like" evidence="2">
    <location>
        <begin position="129"/>
        <end position="221"/>
    </location>
</feature>
<sequence length="238" mass="25757">MTDTARPLGWGRFLVQLLTVAAIYLAGSAPPILILGQTSAGLALSAATGVGGGLLLAWWWLRRDGALAAAFALHRPRSWLQAWAIGLASAGAIVLWFQIGVRLVQWAGFAQVDVSAVMTQVTASPLSLMLWVVLVAWFAAGFGEEMMWRGFLLDRLTRLRGIKGRLWLAIAIQAVLFGLPHAYQGWGGVIVTTVVGVYFGWLRTRTGWNLWPLILGHGLVDSSMMIAGYAARHGLLPL</sequence>
<dbReference type="RefSeq" id="WP_147089241.1">
    <property type="nucleotide sequence ID" value="NZ_BAABJD010000001.1"/>
</dbReference>
<feature type="transmembrane region" description="Helical" evidence="1">
    <location>
        <begin position="40"/>
        <end position="61"/>
    </location>
</feature>
<evidence type="ECO:0000313" key="4">
    <source>
        <dbReference type="Proteomes" id="UP000321172"/>
    </source>
</evidence>
<dbReference type="EMBL" id="CP042345">
    <property type="protein sequence ID" value="QEA15261.1"/>
    <property type="molecule type" value="Genomic_DNA"/>
</dbReference>
<reference evidence="3 4" key="1">
    <citation type="journal article" date="2013" name="J. Microbiol. Biotechnol.">
        <title>Novosphingobium ginsenosidimutans sp. nov., with the ability to convert ginsenoside.</title>
        <authorList>
            <person name="Kim J.K."/>
            <person name="He D."/>
            <person name="Liu Q.M."/>
            <person name="Park H.Y."/>
            <person name="Jung M.S."/>
            <person name="Yoon M.H."/>
            <person name="Kim S.C."/>
            <person name="Im W.T."/>
        </authorList>
    </citation>
    <scope>NUCLEOTIDE SEQUENCE [LARGE SCALE GENOMIC DNA]</scope>
    <source>
        <strain evidence="3 4">FW-6</strain>
    </source>
</reference>
<keyword evidence="3" id="KW-0378">Hydrolase</keyword>
<feature type="transmembrane region" description="Helical" evidence="1">
    <location>
        <begin position="185"/>
        <end position="202"/>
    </location>
</feature>